<dbReference type="EMBL" id="LKAM01000001">
    <property type="protein sequence ID" value="KUM51295.1"/>
    <property type="molecule type" value="Genomic_DNA"/>
</dbReference>
<sequence length="44" mass="5044">MEGKENVLKHTLDQRYAKILIPFYFPARQQLDSADLVGKEGPLI</sequence>
<evidence type="ECO:0000313" key="1">
    <source>
        <dbReference type="EMBL" id="KUM51295.1"/>
    </source>
</evidence>
<dbReference type="AlphaFoldDB" id="A0A101M5C4"/>
<reference evidence="1" key="1">
    <citation type="journal article" date="2015" name="Genome Biol. Evol.">
        <title>Organellar Genomes of White Spruce (Picea glauca): Assembly and Annotation.</title>
        <authorList>
            <person name="Jackman S.D."/>
            <person name="Warren R.L."/>
            <person name="Gibb E.A."/>
            <person name="Vandervalk B.P."/>
            <person name="Mohamadi H."/>
            <person name="Chu J."/>
            <person name="Raymond A."/>
            <person name="Pleasance S."/>
            <person name="Coope R."/>
            <person name="Wildung M.R."/>
            <person name="Ritland C.E."/>
            <person name="Bousquet J."/>
            <person name="Jones S.J."/>
            <person name="Bohlmann J."/>
            <person name="Birol I."/>
        </authorList>
    </citation>
    <scope>NUCLEOTIDE SEQUENCE [LARGE SCALE GENOMIC DNA]</scope>
    <source>
        <tissue evidence="1">Flushing bud</tissue>
    </source>
</reference>
<proteinExistence type="predicted"/>
<organism evidence="1">
    <name type="scientific">Picea glauca</name>
    <name type="common">White spruce</name>
    <name type="synonym">Pinus glauca</name>
    <dbReference type="NCBI Taxonomy" id="3330"/>
    <lineage>
        <taxon>Eukaryota</taxon>
        <taxon>Viridiplantae</taxon>
        <taxon>Streptophyta</taxon>
        <taxon>Embryophyta</taxon>
        <taxon>Tracheophyta</taxon>
        <taxon>Spermatophyta</taxon>
        <taxon>Pinopsida</taxon>
        <taxon>Pinidae</taxon>
        <taxon>Conifers I</taxon>
        <taxon>Pinales</taxon>
        <taxon>Pinaceae</taxon>
        <taxon>Picea</taxon>
    </lineage>
</organism>
<comment type="caution">
    <text evidence="1">The sequence shown here is derived from an EMBL/GenBank/DDBJ whole genome shotgun (WGS) entry which is preliminary data.</text>
</comment>
<name>A0A101M5C4_PICGL</name>
<protein>
    <submittedName>
        <fullName evidence="1">Uncharacterized protein</fullName>
    </submittedName>
</protein>
<gene>
    <name evidence="1" type="ORF">ABT39_MTgene1142</name>
</gene>
<keyword evidence="1" id="KW-0496">Mitochondrion</keyword>
<geneLocation type="mitochondrion" evidence="1"/>
<accession>A0A101M5C4</accession>